<accession>A0A7I5E988</accession>
<dbReference type="GO" id="GO:0006303">
    <property type="term" value="P:double-strand break repair via nonhomologous end joining"/>
    <property type="evidence" value="ECO:0007669"/>
    <property type="project" value="TreeGrafter"/>
</dbReference>
<dbReference type="OrthoDB" id="616263at2759"/>
<dbReference type="GO" id="GO:0000729">
    <property type="term" value="P:DNA double-strand break processing"/>
    <property type="evidence" value="ECO:0007669"/>
    <property type="project" value="TreeGrafter"/>
</dbReference>
<dbReference type="PANTHER" id="PTHR46060:SF2">
    <property type="entry name" value="HISTONE-LYSINE N-METHYLTRANSFERASE SETMAR"/>
    <property type="match status" value="1"/>
</dbReference>
<dbReference type="GO" id="GO:0003697">
    <property type="term" value="F:single-stranded DNA binding"/>
    <property type="evidence" value="ECO:0007669"/>
    <property type="project" value="TreeGrafter"/>
</dbReference>
<evidence type="ECO:0000313" key="2">
    <source>
        <dbReference type="Proteomes" id="UP000025227"/>
    </source>
</evidence>
<dbReference type="GO" id="GO:0042800">
    <property type="term" value="F:histone H3K4 methyltransferase activity"/>
    <property type="evidence" value="ECO:0007669"/>
    <property type="project" value="TreeGrafter"/>
</dbReference>
<dbReference type="InterPro" id="IPR036397">
    <property type="entry name" value="RNaseH_sf"/>
</dbReference>
<dbReference type="Gene3D" id="3.30.420.10">
    <property type="entry name" value="Ribonuclease H-like superfamily/Ribonuclease H"/>
    <property type="match status" value="1"/>
</dbReference>
<protein>
    <submittedName>
        <fullName evidence="3">Histone-lysine N-methyltransferase SETMAR</fullName>
    </submittedName>
</protein>
<dbReference type="InterPro" id="IPR052709">
    <property type="entry name" value="Transposase-MT_Hybrid"/>
</dbReference>
<dbReference type="InterPro" id="IPR001888">
    <property type="entry name" value="Transposase_1"/>
</dbReference>
<dbReference type="GO" id="GO:0035861">
    <property type="term" value="C:site of double-strand break"/>
    <property type="evidence" value="ECO:0007669"/>
    <property type="project" value="TreeGrafter"/>
</dbReference>
<dbReference type="WBParaSite" id="HCON_00080790-00001">
    <property type="protein sequence ID" value="HCON_00080790-00001"/>
    <property type="gene ID" value="HCON_00080790"/>
</dbReference>
<sequence length="133" mass="15669">MITVWWSKHGLIHYAFLPLGQAITAQSYCDQIHKKYTKLGQMQPALVIRHGLLLLHDNAQPHVSRIVFQKLNELRIEARPHPHYTTDLSPTDYHLFKHLDSFLKERAFKNQGDVESAFLEFLESRFPDFIRME</sequence>
<organism evidence="2 3">
    <name type="scientific">Haemonchus contortus</name>
    <name type="common">Barber pole worm</name>
    <dbReference type="NCBI Taxonomy" id="6289"/>
    <lineage>
        <taxon>Eukaryota</taxon>
        <taxon>Metazoa</taxon>
        <taxon>Ecdysozoa</taxon>
        <taxon>Nematoda</taxon>
        <taxon>Chromadorea</taxon>
        <taxon>Rhabditida</taxon>
        <taxon>Rhabditina</taxon>
        <taxon>Rhabditomorpha</taxon>
        <taxon>Strongyloidea</taxon>
        <taxon>Trichostrongylidae</taxon>
        <taxon>Haemonchus</taxon>
    </lineage>
</organism>
<name>A0A7I5E988_HAECO</name>
<dbReference type="GO" id="GO:0000793">
    <property type="term" value="C:condensed chromosome"/>
    <property type="evidence" value="ECO:0007669"/>
    <property type="project" value="TreeGrafter"/>
</dbReference>
<dbReference type="Proteomes" id="UP000025227">
    <property type="component" value="Unplaced"/>
</dbReference>
<evidence type="ECO:0000313" key="3">
    <source>
        <dbReference type="WBParaSite" id="HCON_00080790-00001"/>
    </source>
</evidence>
<dbReference type="GO" id="GO:0000014">
    <property type="term" value="F:single-stranded DNA endodeoxyribonuclease activity"/>
    <property type="evidence" value="ECO:0007669"/>
    <property type="project" value="TreeGrafter"/>
</dbReference>
<dbReference type="PANTHER" id="PTHR46060">
    <property type="entry name" value="MARINER MOS1 TRANSPOSASE-LIKE PROTEIN"/>
    <property type="match status" value="1"/>
</dbReference>
<dbReference type="GO" id="GO:0044774">
    <property type="term" value="P:mitotic DNA integrity checkpoint signaling"/>
    <property type="evidence" value="ECO:0007669"/>
    <property type="project" value="TreeGrafter"/>
</dbReference>
<keyword evidence="1" id="KW-0732">Signal</keyword>
<reference evidence="3" key="1">
    <citation type="submission" date="2020-12" db="UniProtKB">
        <authorList>
            <consortium name="WormBaseParasite"/>
        </authorList>
    </citation>
    <scope>IDENTIFICATION</scope>
    <source>
        <strain evidence="3">MHco3</strain>
    </source>
</reference>
<feature type="chain" id="PRO_5029737250" evidence="1">
    <location>
        <begin position="23"/>
        <end position="133"/>
    </location>
</feature>
<dbReference type="GO" id="GO:0031297">
    <property type="term" value="P:replication fork processing"/>
    <property type="evidence" value="ECO:0007669"/>
    <property type="project" value="TreeGrafter"/>
</dbReference>
<dbReference type="GO" id="GO:0046975">
    <property type="term" value="F:histone H3K36 methyltransferase activity"/>
    <property type="evidence" value="ECO:0007669"/>
    <property type="project" value="TreeGrafter"/>
</dbReference>
<dbReference type="OMA" id="LIHYAFL"/>
<proteinExistence type="predicted"/>
<dbReference type="GO" id="GO:0003690">
    <property type="term" value="F:double-stranded DNA binding"/>
    <property type="evidence" value="ECO:0007669"/>
    <property type="project" value="TreeGrafter"/>
</dbReference>
<dbReference type="Pfam" id="PF01359">
    <property type="entry name" value="Transposase_1"/>
    <property type="match status" value="1"/>
</dbReference>
<evidence type="ECO:0000256" key="1">
    <source>
        <dbReference type="SAM" id="SignalP"/>
    </source>
</evidence>
<feature type="signal peptide" evidence="1">
    <location>
        <begin position="1"/>
        <end position="22"/>
    </location>
</feature>
<keyword evidence="2" id="KW-1185">Reference proteome</keyword>
<dbReference type="GO" id="GO:0015074">
    <property type="term" value="P:DNA integration"/>
    <property type="evidence" value="ECO:0007669"/>
    <property type="project" value="TreeGrafter"/>
</dbReference>
<dbReference type="GO" id="GO:0044547">
    <property type="term" value="F:DNA topoisomerase binding"/>
    <property type="evidence" value="ECO:0007669"/>
    <property type="project" value="TreeGrafter"/>
</dbReference>
<dbReference type="GO" id="GO:0005634">
    <property type="term" value="C:nucleus"/>
    <property type="evidence" value="ECO:0007669"/>
    <property type="project" value="TreeGrafter"/>
</dbReference>
<dbReference type="AlphaFoldDB" id="A0A7I5E988"/>